<protein>
    <submittedName>
        <fullName evidence="1">Unnamed protein product</fullName>
    </submittedName>
</protein>
<dbReference type="EMBL" id="BSXT01001336">
    <property type="protein sequence ID" value="GMF41448.1"/>
    <property type="molecule type" value="Genomic_DNA"/>
</dbReference>
<dbReference type="Proteomes" id="UP001165121">
    <property type="component" value="Unassembled WGS sequence"/>
</dbReference>
<proteinExistence type="predicted"/>
<gene>
    <name evidence="1" type="ORF">Pfra01_001313100</name>
</gene>
<dbReference type="AlphaFoldDB" id="A0A9W7CT65"/>
<reference evidence="1" key="1">
    <citation type="submission" date="2023-04" db="EMBL/GenBank/DDBJ databases">
        <title>Phytophthora fragariaefolia NBRC 109709.</title>
        <authorList>
            <person name="Ichikawa N."/>
            <person name="Sato H."/>
            <person name="Tonouchi N."/>
        </authorList>
    </citation>
    <scope>NUCLEOTIDE SEQUENCE</scope>
    <source>
        <strain evidence="1">NBRC 109709</strain>
    </source>
</reference>
<accession>A0A9W7CT65</accession>
<evidence type="ECO:0000313" key="2">
    <source>
        <dbReference type="Proteomes" id="UP001165121"/>
    </source>
</evidence>
<evidence type="ECO:0000313" key="1">
    <source>
        <dbReference type="EMBL" id="GMF41448.1"/>
    </source>
</evidence>
<sequence>MIETSLRKIKHCCIRLLNSIFSDNFASRIASSDDTATRAEIDAGEVNYRTRLWKEITDPFHNNKTDFNGLFIVDNSRFHGIDASYTVRHDAARLYEMWKRVISKYGKANAKFYVSGQNSEDFLDLLS</sequence>
<keyword evidence="2" id="KW-1185">Reference proteome</keyword>
<comment type="caution">
    <text evidence="1">The sequence shown here is derived from an EMBL/GenBank/DDBJ whole genome shotgun (WGS) entry which is preliminary data.</text>
</comment>
<organism evidence="1 2">
    <name type="scientific">Phytophthora fragariaefolia</name>
    <dbReference type="NCBI Taxonomy" id="1490495"/>
    <lineage>
        <taxon>Eukaryota</taxon>
        <taxon>Sar</taxon>
        <taxon>Stramenopiles</taxon>
        <taxon>Oomycota</taxon>
        <taxon>Peronosporomycetes</taxon>
        <taxon>Peronosporales</taxon>
        <taxon>Peronosporaceae</taxon>
        <taxon>Phytophthora</taxon>
    </lineage>
</organism>
<name>A0A9W7CT65_9STRA</name>
<dbReference type="OrthoDB" id="128539at2759"/>